<feature type="non-terminal residue" evidence="10">
    <location>
        <position position="433"/>
    </location>
</feature>
<evidence type="ECO:0000256" key="4">
    <source>
        <dbReference type="ARBA" id="ARBA00022670"/>
    </source>
</evidence>
<evidence type="ECO:0000256" key="5">
    <source>
        <dbReference type="ARBA" id="ARBA00022729"/>
    </source>
</evidence>
<name>A0A7R9KMH7_9ACAR</name>
<evidence type="ECO:0000256" key="6">
    <source>
        <dbReference type="ARBA" id="ARBA00022801"/>
    </source>
</evidence>
<proteinExistence type="inferred from homology"/>
<dbReference type="PIRSF" id="PIRSF019663">
    <property type="entry name" value="Legumain"/>
    <property type="match status" value="1"/>
</dbReference>
<keyword evidence="5" id="KW-0732">Signal</keyword>
<evidence type="ECO:0000256" key="9">
    <source>
        <dbReference type="SAM" id="MobiDB-lite"/>
    </source>
</evidence>
<keyword evidence="4" id="KW-0645">Protease</keyword>
<keyword evidence="6" id="KW-0378">Hydrolase</keyword>
<evidence type="ECO:0000313" key="10">
    <source>
        <dbReference type="EMBL" id="CAD7625907.1"/>
    </source>
</evidence>
<dbReference type="Gene3D" id="3.40.50.1460">
    <property type="match status" value="1"/>
</dbReference>
<evidence type="ECO:0000256" key="7">
    <source>
        <dbReference type="ARBA" id="ARBA00022807"/>
    </source>
</evidence>
<evidence type="ECO:0000313" key="11">
    <source>
        <dbReference type="Proteomes" id="UP000759131"/>
    </source>
</evidence>
<protein>
    <recommendedName>
        <fullName evidence="3">legumain</fullName>
        <ecNumber evidence="3">3.4.22.34</ecNumber>
    </recommendedName>
</protein>
<feature type="region of interest" description="Disordered" evidence="9">
    <location>
        <begin position="401"/>
        <end position="421"/>
    </location>
</feature>
<dbReference type="OrthoDB" id="9995590at2759"/>
<evidence type="ECO:0000256" key="2">
    <source>
        <dbReference type="ARBA" id="ARBA00009941"/>
    </source>
</evidence>
<dbReference type="AlphaFoldDB" id="A0A7R9KMH7"/>
<keyword evidence="11" id="KW-1185">Reference proteome</keyword>
<comment type="similarity">
    <text evidence="2">Belongs to the peptidase C13 family.</text>
</comment>
<evidence type="ECO:0000256" key="3">
    <source>
        <dbReference type="ARBA" id="ARBA00012628"/>
    </source>
</evidence>
<dbReference type="Proteomes" id="UP000759131">
    <property type="component" value="Unassembled WGS sequence"/>
</dbReference>
<evidence type="ECO:0000256" key="8">
    <source>
        <dbReference type="PIRSR" id="PIRSR019663-1"/>
    </source>
</evidence>
<dbReference type="EMBL" id="CAJPIZ010003415">
    <property type="protein sequence ID" value="CAG2106337.1"/>
    <property type="molecule type" value="Genomic_DNA"/>
</dbReference>
<dbReference type="FunFam" id="3.40.50.1460:FF:000006">
    <property type="entry name" value="Legumain"/>
    <property type="match status" value="1"/>
</dbReference>
<gene>
    <name evidence="10" type="ORF">OSB1V03_LOCUS6340</name>
</gene>
<accession>A0A7R9KMH7</accession>
<dbReference type="Pfam" id="PF01650">
    <property type="entry name" value="Peptidase_C13"/>
    <property type="match status" value="1"/>
</dbReference>
<dbReference type="GO" id="GO:0006624">
    <property type="term" value="P:vacuolar protein processing"/>
    <property type="evidence" value="ECO:0007669"/>
    <property type="project" value="TreeGrafter"/>
</dbReference>
<dbReference type="Gene3D" id="1.10.132.130">
    <property type="match status" value="1"/>
</dbReference>
<feature type="compositionally biased region" description="Low complexity" evidence="9">
    <location>
        <begin position="401"/>
        <end position="411"/>
    </location>
</feature>
<dbReference type="InterPro" id="IPR046427">
    <property type="entry name" value="Legumain_prodom_sf"/>
</dbReference>
<feature type="non-terminal residue" evidence="10">
    <location>
        <position position="1"/>
    </location>
</feature>
<dbReference type="EC" id="3.4.22.34" evidence="3"/>
<feature type="active site" evidence="8">
    <location>
        <position position="127"/>
    </location>
</feature>
<feature type="active site" description="Nucleophile" evidence="8">
    <location>
        <position position="166"/>
    </location>
</feature>
<dbReference type="InterPro" id="IPR001096">
    <property type="entry name" value="Peptidase_C13"/>
</dbReference>
<keyword evidence="7" id="KW-0788">Thiol protease</keyword>
<dbReference type="GO" id="GO:0004197">
    <property type="term" value="F:cysteine-type endopeptidase activity"/>
    <property type="evidence" value="ECO:0007669"/>
    <property type="project" value="UniProtKB-EC"/>
</dbReference>
<reference evidence="10" key="1">
    <citation type="submission" date="2020-11" db="EMBL/GenBank/DDBJ databases">
        <authorList>
            <person name="Tran Van P."/>
        </authorList>
    </citation>
    <scope>NUCLEOTIDE SEQUENCE</scope>
</reference>
<dbReference type="InterPro" id="IPR048501">
    <property type="entry name" value="Legum_prodom"/>
</dbReference>
<dbReference type="EMBL" id="OC857990">
    <property type="protein sequence ID" value="CAD7625907.1"/>
    <property type="molecule type" value="Genomic_DNA"/>
</dbReference>
<dbReference type="GO" id="GO:0005773">
    <property type="term" value="C:vacuole"/>
    <property type="evidence" value="ECO:0007669"/>
    <property type="project" value="GOC"/>
</dbReference>
<organism evidence="10">
    <name type="scientific">Medioppia subpectinata</name>
    <dbReference type="NCBI Taxonomy" id="1979941"/>
    <lineage>
        <taxon>Eukaryota</taxon>
        <taxon>Metazoa</taxon>
        <taxon>Ecdysozoa</taxon>
        <taxon>Arthropoda</taxon>
        <taxon>Chelicerata</taxon>
        <taxon>Arachnida</taxon>
        <taxon>Acari</taxon>
        <taxon>Acariformes</taxon>
        <taxon>Sarcoptiformes</taxon>
        <taxon>Oribatida</taxon>
        <taxon>Brachypylina</taxon>
        <taxon>Oppioidea</taxon>
        <taxon>Oppiidae</taxon>
        <taxon>Medioppia</taxon>
    </lineage>
</organism>
<sequence>INGQKLNGFNWAVLVAGAHTWTNYRHQANIYHAYHLIKSHGIPDSNIIVMHYDDIAHHDSNPTPGVVINQPNGTNVYEGVPKHYTGDAVSAKNFLSVMKGDPLLALSGKKVLRSGPLDNVFIYFSDHGGHVAFASDYLYANDLNDALQYMYRRKMYSRLVFYMEACYSGSMFDQFLPNNINVYANTAANTTQSSYSRYYDSYRKTWLGDSYSSHWMENSEASNLAEVTLENQYELVKNITTTSHVQQYGDMKESNLPLSLFLGSKQPSSLGAKPTNDLDAVDATDVPIHTLNRTIESTTNSTEREILVEQLAMYLEAREFLRFHLAKLVDHVKDLLELEAIDDIMDNTRRVLTRVNIGCYRTVVDTFSDNCFGLTQPKLAKKVAQRLVLYCQQYLSEVSYGSKGSKQSKGSKGSEGSKGSKVAVGNLCQHYTD</sequence>
<evidence type="ECO:0000256" key="1">
    <source>
        <dbReference type="ARBA" id="ARBA00000810"/>
    </source>
</evidence>
<dbReference type="CDD" id="cd21115">
    <property type="entry name" value="legumain_C"/>
    <property type="match status" value="1"/>
</dbReference>
<dbReference type="GO" id="GO:0051603">
    <property type="term" value="P:proteolysis involved in protein catabolic process"/>
    <property type="evidence" value="ECO:0007669"/>
    <property type="project" value="TreeGrafter"/>
</dbReference>
<dbReference type="PANTHER" id="PTHR12000">
    <property type="entry name" value="HEMOGLOBINASE FAMILY MEMBER"/>
    <property type="match status" value="1"/>
</dbReference>
<dbReference type="PRINTS" id="PR00776">
    <property type="entry name" value="HEMOGLOBNASE"/>
</dbReference>
<dbReference type="PANTHER" id="PTHR12000:SF42">
    <property type="entry name" value="LEGUMAIN"/>
    <property type="match status" value="1"/>
</dbReference>
<comment type="catalytic activity">
    <reaction evidence="1">
        <text>Hydrolysis of proteins and small molecule substrates at -Asn-|-Xaa- bonds.</text>
        <dbReference type="EC" id="3.4.22.34"/>
    </reaction>
</comment>